<reference evidence="2 3" key="1">
    <citation type="journal article" date="2023" name="Commun. Biol.">
        <title>Reorganization of the ancestral sex-determining regions during the evolution of trioecy in Pleodorina starrii.</title>
        <authorList>
            <person name="Takahashi K."/>
            <person name="Suzuki S."/>
            <person name="Kawai-Toyooka H."/>
            <person name="Yamamoto K."/>
            <person name="Hamaji T."/>
            <person name="Ootsuki R."/>
            <person name="Yamaguchi H."/>
            <person name="Kawachi M."/>
            <person name="Higashiyama T."/>
            <person name="Nozaki H."/>
        </authorList>
    </citation>
    <scope>NUCLEOTIDE SEQUENCE [LARGE SCALE GENOMIC DNA]</scope>
    <source>
        <strain evidence="2 3">NIES-4479</strain>
    </source>
</reference>
<dbReference type="Proteomes" id="UP001165080">
    <property type="component" value="Unassembled WGS sequence"/>
</dbReference>
<sequence>MASPDPISLAHEGTLELAPKVVIGLVDVAAVGARVLLSLEPSAGWTVRETPLELRGLQPTSTTSTSTTTTTAATSHPEGGGEAVRPVLAVAGAGASSSFSPASDAQSAPAVALVRNFFSEASPASPAVSLLILNALIPEEAQAEVAAALLELVDGRGAPAAEASGAGTADAPAGRGAEGGAAPSLTVVAAMLLQHLAQPAALYQHLINGAVPLDAALPPLQPPACSETTAPGPVIRVRDGQLAALLHVVGVSGTPAACLLAPGHKPPASSSPDLPGSAAACDTIGTALAAALGLRYDTERCRTVRALYKWFVPERAAGSDVMYL</sequence>
<keyword evidence="3" id="KW-1185">Reference proteome</keyword>
<comment type="caution">
    <text evidence="2">The sequence shown here is derived from an EMBL/GenBank/DDBJ whole genome shotgun (WGS) entry which is preliminary data.</text>
</comment>
<feature type="compositionally biased region" description="Low complexity" evidence="1">
    <location>
        <begin position="60"/>
        <end position="75"/>
    </location>
</feature>
<organism evidence="2 3">
    <name type="scientific">Pleodorina starrii</name>
    <dbReference type="NCBI Taxonomy" id="330485"/>
    <lineage>
        <taxon>Eukaryota</taxon>
        <taxon>Viridiplantae</taxon>
        <taxon>Chlorophyta</taxon>
        <taxon>core chlorophytes</taxon>
        <taxon>Chlorophyceae</taxon>
        <taxon>CS clade</taxon>
        <taxon>Chlamydomonadales</taxon>
        <taxon>Volvocaceae</taxon>
        <taxon>Pleodorina</taxon>
    </lineage>
</organism>
<proteinExistence type="predicted"/>
<dbReference type="EMBL" id="BRXU01000002">
    <property type="protein sequence ID" value="GLC48804.1"/>
    <property type="molecule type" value="Genomic_DNA"/>
</dbReference>
<evidence type="ECO:0000313" key="3">
    <source>
        <dbReference type="Proteomes" id="UP001165080"/>
    </source>
</evidence>
<gene>
    <name evidence="2" type="primary">PLEST005824</name>
    <name evidence="2" type="ORF">PLESTB_000150200</name>
</gene>
<feature type="region of interest" description="Disordered" evidence="1">
    <location>
        <begin position="56"/>
        <end position="82"/>
    </location>
</feature>
<evidence type="ECO:0000256" key="1">
    <source>
        <dbReference type="SAM" id="MobiDB-lite"/>
    </source>
</evidence>
<dbReference type="OrthoDB" id="549108at2759"/>
<dbReference type="AlphaFoldDB" id="A0A9W6BAY8"/>
<name>A0A9W6BAY8_9CHLO</name>
<evidence type="ECO:0000313" key="2">
    <source>
        <dbReference type="EMBL" id="GLC48804.1"/>
    </source>
</evidence>
<accession>A0A9W6BAY8</accession>
<protein>
    <submittedName>
        <fullName evidence="2">Uncharacterized protein</fullName>
    </submittedName>
</protein>